<name>A0ABD3X0Z0_SINWO</name>
<evidence type="ECO:0000256" key="1">
    <source>
        <dbReference type="ARBA" id="ARBA00005851"/>
    </source>
</evidence>
<accession>A0ABD3X0Z0</accession>
<comment type="similarity">
    <text evidence="1">Belongs to the MIF family.</text>
</comment>
<dbReference type="Proteomes" id="UP001634394">
    <property type="component" value="Unassembled WGS sequence"/>
</dbReference>
<dbReference type="InterPro" id="IPR014347">
    <property type="entry name" value="Tautomerase/MIF_sf"/>
</dbReference>
<gene>
    <name evidence="2" type="ORF">ACJMK2_031689</name>
</gene>
<evidence type="ECO:0000313" key="2">
    <source>
        <dbReference type="EMBL" id="KAL3879391.1"/>
    </source>
</evidence>
<dbReference type="SUPFAM" id="SSF55331">
    <property type="entry name" value="Tautomerase/MIF"/>
    <property type="match status" value="1"/>
</dbReference>
<keyword evidence="3" id="KW-1185">Reference proteome</keyword>
<proteinExistence type="inferred from homology"/>
<dbReference type="Pfam" id="PF01187">
    <property type="entry name" value="MIF"/>
    <property type="match status" value="1"/>
</dbReference>
<protein>
    <recommendedName>
        <fullName evidence="4">Macrophage migration inhibitory factor</fullName>
    </recommendedName>
</protein>
<evidence type="ECO:0000313" key="3">
    <source>
        <dbReference type="Proteomes" id="UP001634394"/>
    </source>
</evidence>
<dbReference type="Gene3D" id="3.30.429.10">
    <property type="entry name" value="Macrophage Migration Inhibitory Factor"/>
    <property type="match status" value="1"/>
</dbReference>
<evidence type="ECO:0008006" key="4">
    <source>
        <dbReference type="Google" id="ProtNLM"/>
    </source>
</evidence>
<dbReference type="AlphaFoldDB" id="A0ABD3X0Z0"/>
<reference evidence="2 3" key="1">
    <citation type="submission" date="2024-11" db="EMBL/GenBank/DDBJ databases">
        <title>Chromosome-level genome assembly of the freshwater bivalve Anodonta woodiana.</title>
        <authorList>
            <person name="Chen X."/>
        </authorList>
    </citation>
    <scope>NUCLEOTIDE SEQUENCE [LARGE SCALE GENOMIC DNA]</scope>
    <source>
        <strain evidence="2">MN2024</strain>
        <tissue evidence="2">Gills</tissue>
    </source>
</reference>
<dbReference type="EMBL" id="JBJQND010000004">
    <property type="protein sequence ID" value="KAL3879391.1"/>
    <property type="molecule type" value="Genomic_DNA"/>
</dbReference>
<organism evidence="2 3">
    <name type="scientific">Sinanodonta woodiana</name>
    <name type="common">Chinese pond mussel</name>
    <name type="synonym">Anodonta woodiana</name>
    <dbReference type="NCBI Taxonomy" id="1069815"/>
    <lineage>
        <taxon>Eukaryota</taxon>
        <taxon>Metazoa</taxon>
        <taxon>Spiralia</taxon>
        <taxon>Lophotrochozoa</taxon>
        <taxon>Mollusca</taxon>
        <taxon>Bivalvia</taxon>
        <taxon>Autobranchia</taxon>
        <taxon>Heteroconchia</taxon>
        <taxon>Palaeoheterodonta</taxon>
        <taxon>Unionida</taxon>
        <taxon>Unionoidea</taxon>
        <taxon>Unionidae</taxon>
        <taxon>Unioninae</taxon>
        <taxon>Sinanodonta</taxon>
    </lineage>
</organism>
<comment type="caution">
    <text evidence="2">The sequence shown here is derived from an EMBL/GenBank/DDBJ whole genome shotgun (WGS) entry which is preliminary data.</text>
</comment>
<dbReference type="InterPro" id="IPR001398">
    <property type="entry name" value="Macrophage_inhib_fac"/>
</dbReference>
<sequence>MTLTHVTVILRTNVPPESIQKEFLSKMTTFVSNLFGAETGNVVVELHTNIQMMRAGSTSHMINMNVHHNSDKVATAKVELAGSIAQFLSREISMPFDSLKHVMNLFFISRPSTEYRCTSNR</sequence>